<evidence type="ECO:0000313" key="11">
    <source>
        <dbReference type="EMBL" id="SEL57122.1"/>
    </source>
</evidence>
<evidence type="ECO:0000259" key="10">
    <source>
        <dbReference type="Pfam" id="PF03900"/>
    </source>
</evidence>
<keyword evidence="6 8" id="KW-0627">Porphyrin biosynthesis</keyword>
<evidence type="ECO:0000256" key="2">
    <source>
        <dbReference type="ARBA" id="ARBA00004735"/>
    </source>
</evidence>
<evidence type="ECO:0000256" key="8">
    <source>
        <dbReference type="HAMAP-Rule" id="MF_00260"/>
    </source>
</evidence>
<sequence length="331" mass="34889">MNPETLSAPTPRTLVIASRESRLAMWQAEHVQAALHKLYPSCDVKIAGMTTRGDQILDRTLSKVGGKGLFVKELENALADGSADLAVHSLKDVPMELPDGFALAAIMEREDPRDAFVSNGYDSLAALPAGSVVGTSSLRREAMIRARYPHLGVKPLRGNLDTRLAKLDRGDYAAIILAAAGLKRLGLGARIRALLEPDDSLPAAGQGALGIEIRADRADVAAWLAPLHDPRTAAAVEAERMVSRALGGSCSVPLAAYAQWRDGVLHLRGSIATPDASRVLRADGSTRATDTASAIELGREVSQALIAQGALDIVRALADAAPSPNTPPDAR</sequence>
<dbReference type="Pfam" id="PF03900">
    <property type="entry name" value="Porphobil_deamC"/>
    <property type="match status" value="1"/>
</dbReference>
<evidence type="ECO:0000256" key="1">
    <source>
        <dbReference type="ARBA" id="ARBA00002869"/>
    </source>
</evidence>
<dbReference type="Gene3D" id="3.40.190.10">
    <property type="entry name" value="Periplasmic binding protein-like II"/>
    <property type="match status" value="2"/>
</dbReference>
<dbReference type="Pfam" id="PF01379">
    <property type="entry name" value="Porphobil_deam"/>
    <property type="match status" value="1"/>
</dbReference>
<dbReference type="InterPro" id="IPR000860">
    <property type="entry name" value="HemC"/>
</dbReference>
<dbReference type="CDD" id="cd13646">
    <property type="entry name" value="PBP2_EcHMBS_like"/>
    <property type="match status" value="1"/>
</dbReference>
<accession>A0A1H7RAE6</accession>
<proteinExistence type="inferred from homology"/>
<dbReference type="SUPFAM" id="SSF54782">
    <property type="entry name" value="Porphobilinogen deaminase (hydroxymethylbilane synthase), C-terminal domain"/>
    <property type="match status" value="1"/>
</dbReference>
<comment type="miscellaneous">
    <text evidence="8">The porphobilinogen subunits are added to the dipyrromethane group.</text>
</comment>
<dbReference type="AlphaFoldDB" id="A0A1H7RAE6"/>
<organism evidence="11 12">
    <name type="scientific">Paraburkholderia caballeronis</name>
    <dbReference type="NCBI Taxonomy" id="416943"/>
    <lineage>
        <taxon>Bacteria</taxon>
        <taxon>Pseudomonadati</taxon>
        <taxon>Pseudomonadota</taxon>
        <taxon>Betaproteobacteria</taxon>
        <taxon>Burkholderiales</taxon>
        <taxon>Burkholderiaceae</taxon>
        <taxon>Paraburkholderia</taxon>
    </lineage>
</organism>
<dbReference type="PRINTS" id="PR00151">
    <property type="entry name" value="PORPHBDMNASE"/>
</dbReference>
<gene>
    <name evidence="8" type="primary">hemC</name>
    <name evidence="11" type="ORF">SAMN05192542_109204</name>
</gene>
<dbReference type="HAMAP" id="MF_00260">
    <property type="entry name" value="Porphobil_deam"/>
    <property type="match status" value="1"/>
</dbReference>
<evidence type="ECO:0000256" key="4">
    <source>
        <dbReference type="ARBA" id="ARBA00011245"/>
    </source>
</evidence>
<evidence type="ECO:0000259" key="9">
    <source>
        <dbReference type="Pfam" id="PF01379"/>
    </source>
</evidence>
<protein>
    <recommendedName>
        <fullName evidence="8">Porphobilinogen deaminase</fullName>
        <shortName evidence="8">PBG</shortName>
        <ecNumber evidence="8">2.5.1.61</ecNumber>
    </recommendedName>
    <alternativeName>
        <fullName evidence="8">Hydroxymethylbilane synthase</fullName>
        <shortName evidence="8">HMBS</shortName>
    </alternativeName>
    <alternativeName>
        <fullName evidence="8">Pre-uroporphyrinogen synthase</fullName>
    </alternativeName>
</protein>
<dbReference type="EC" id="2.5.1.61" evidence="8"/>
<reference evidence="12" key="1">
    <citation type="submission" date="2016-10" db="EMBL/GenBank/DDBJ databases">
        <authorList>
            <person name="Varghese N."/>
            <person name="Submissions S."/>
        </authorList>
    </citation>
    <scope>NUCLEOTIDE SEQUENCE [LARGE SCALE GENOMIC DNA]</scope>
    <source>
        <strain evidence="12">LMG 26416</strain>
    </source>
</reference>
<dbReference type="STRING" id="416943.SAMN05445871_2840"/>
<dbReference type="FunFam" id="3.40.190.10:FF:000004">
    <property type="entry name" value="Porphobilinogen deaminase"/>
    <property type="match status" value="1"/>
</dbReference>
<comment type="cofactor">
    <cofactor evidence="8">
        <name>dipyrromethane</name>
        <dbReference type="ChEBI" id="CHEBI:60342"/>
    </cofactor>
    <text evidence="8">Binds 1 dipyrromethane group covalently.</text>
</comment>
<evidence type="ECO:0000256" key="6">
    <source>
        <dbReference type="ARBA" id="ARBA00023244"/>
    </source>
</evidence>
<dbReference type="NCBIfam" id="TIGR00212">
    <property type="entry name" value="hemC"/>
    <property type="match status" value="1"/>
</dbReference>
<dbReference type="Proteomes" id="UP000199120">
    <property type="component" value="Unassembled WGS sequence"/>
</dbReference>
<dbReference type="PANTHER" id="PTHR11557:SF0">
    <property type="entry name" value="PORPHOBILINOGEN DEAMINASE"/>
    <property type="match status" value="1"/>
</dbReference>
<dbReference type="SUPFAM" id="SSF53850">
    <property type="entry name" value="Periplasmic binding protein-like II"/>
    <property type="match status" value="1"/>
</dbReference>
<comment type="similarity">
    <text evidence="3 8">Belongs to the HMBS family.</text>
</comment>
<comment type="catalytic activity">
    <reaction evidence="7 8">
        <text>4 porphobilinogen + H2O = hydroxymethylbilane + 4 NH4(+)</text>
        <dbReference type="Rhea" id="RHEA:13185"/>
        <dbReference type="ChEBI" id="CHEBI:15377"/>
        <dbReference type="ChEBI" id="CHEBI:28938"/>
        <dbReference type="ChEBI" id="CHEBI:57845"/>
        <dbReference type="ChEBI" id="CHEBI:58126"/>
        <dbReference type="EC" id="2.5.1.61"/>
    </reaction>
</comment>
<comment type="pathway">
    <text evidence="2">Porphyrin-containing compound metabolism; protoporphyrin-IX biosynthesis; coproporphyrinogen-III from 5-aminolevulinate: step 2/4.</text>
</comment>
<dbReference type="InterPro" id="IPR022418">
    <property type="entry name" value="Porphobilinogen_deaminase_C"/>
</dbReference>
<comment type="function">
    <text evidence="1 8">Tetrapolymerization of the monopyrrole PBG into the hydroxymethylbilane pre-uroporphyrinogen in several discrete steps.</text>
</comment>
<dbReference type="InterPro" id="IPR022417">
    <property type="entry name" value="Porphobilin_deaminase_N"/>
</dbReference>
<dbReference type="Gene3D" id="3.30.160.40">
    <property type="entry name" value="Porphobilinogen deaminase, C-terminal domain"/>
    <property type="match status" value="1"/>
</dbReference>
<dbReference type="PROSITE" id="PS00533">
    <property type="entry name" value="PORPHOBILINOGEN_DEAM"/>
    <property type="match status" value="1"/>
</dbReference>
<feature type="domain" description="Porphobilinogen deaminase C-terminal" evidence="10">
    <location>
        <begin position="234"/>
        <end position="306"/>
    </location>
</feature>
<evidence type="ECO:0000256" key="7">
    <source>
        <dbReference type="ARBA" id="ARBA00048169"/>
    </source>
</evidence>
<keyword evidence="5 8" id="KW-0808">Transferase</keyword>
<dbReference type="GO" id="GO:0006782">
    <property type="term" value="P:protoporphyrinogen IX biosynthetic process"/>
    <property type="evidence" value="ECO:0007669"/>
    <property type="project" value="UniProtKB-UniRule"/>
</dbReference>
<dbReference type="RefSeq" id="WP_090545793.1">
    <property type="nucleotide sequence ID" value="NZ_FNSR01000001.1"/>
</dbReference>
<dbReference type="PANTHER" id="PTHR11557">
    <property type="entry name" value="PORPHOBILINOGEN DEAMINASE"/>
    <property type="match status" value="1"/>
</dbReference>
<dbReference type="PIRSF" id="PIRSF001438">
    <property type="entry name" value="4pyrrol_synth_OHMeBilane_synth"/>
    <property type="match status" value="1"/>
</dbReference>
<dbReference type="InterPro" id="IPR022419">
    <property type="entry name" value="Porphobilin_deaminase_cofac_BS"/>
</dbReference>
<comment type="subunit">
    <text evidence="4 8">Monomer.</text>
</comment>
<feature type="domain" description="Porphobilinogen deaminase N-terminal" evidence="9">
    <location>
        <begin position="14"/>
        <end position="220"/>
    </location>
</feature>
<keyword evidence="12" id="KW-1185">Reference proteome</keyword>
<dbReference type="FunFam" id="3.40.190.10:FF:000005">
    <property type="entry name" value="Porphobilinogen deaminase"/>
    <property type="match status" value="1"/>
</dbReference>
<evidence type="ECO:0000256" key="3">
    <source>
        <dbReference type="ARBA" id="ARBA00005638"/>
    </source>
</evidence>
<dbReference type="OrthoDB" id="9810298at2"/>
<dbReference type="EMBL" id="FOAJ01000009">
    <property type="protein sequence ID" value="SEL57122.1"/>
    <property type="molecule type" value="Genomic_DNA"/>
</dbReference>
<evidence type="ECO:0000313" key="12">
    <source>
        <dbReference type="Proteomes" id="UP000199120"/>
    </source>
</evidence>
<dbReference type="UniPathway" id="UPA00251">
    <property type="reaction ID" value="UER00319"/>
</dbReference>
<dbReference type="GO" id="GO:0004418">
    <property type="term" value="F:hydroxymethylbilane synthase activity"/>
    <property type="evidence" value="ECO:0007669"/>
    <property type="project" value="UniProtKB-UniRule"/>
</dbReference>
<evidence type="ECO:0000256" key="5">
    <source>
        <dbReference type="ARBA" id="ARBA00022679"/>
    </source>
</evidence>
<feature type="modified residue" description="S-(dipyrrolylmethanemethyl)cysteine" evidence="8">
    <location>
        <position position="250"/>
    </location>
</feature>
<name>A0A1H7RAE6_9BURK</name>
<dbReference type="GO" id="GO:0005737">
    <property type="term" value="C:cytoplasm"/>
    <property type="evidence" value="ECO:0007669"/>
    <property type="project" value="UniProtKB-UniRule"/>
</dbReference>
<dbReference type="InterPro" id="IPR036803">
    <property type="entry name" value="Porphobilinogen_deaminase_C_sf"/>
</dbReference>